<accession>A0A177AZS8</accession>
<keyword evidence="1" id="KW-1133">Transmembrane helix</keyword>
<protein>
    <submittedName>
        <fullName evidence="2">Uncharacterized protein</fullName>
    </submittedName>
</protein>
<organism evidence="2 3">
    <name type="scientific">Intoshia linei</name>
    <dbReference type="NCBI Taxonomy" id="1819745"/>
    <lineage>
        <taxon>Eukaryota</taxon>
        <taxon>Metazoa</taxon>
        <taxon>Spiralia</taxon>
        <taxon>Lophotrochozoa</taxon>
        <taxon>Mesozoa</taxon>
        <taxon>Orthonectida</taxon>
        <taxon>Rhopaluridae</taxon>
        <taxon>Intoshia</taxon>
    </lineage>
</organism>
<evidence type="ECO:0000256" key="1">
    <source>
        <dbReference type="SAM" id="Phobius"/>
    </source>
</evidence>
<keyword evidence="1" id="KW-0812">Transmembrane</keyword>
<feature type="transmembrane region" description="Helical" evidence="1">
    <location>
        <begin position="271"/>
        <end position="293"/>
    </location>
</feature>
<keyword evidence="3" id="KW-1185">Reference proteome</keyword>
<comment type="caution">
    <text evidence="2">The sequence shown here is derived from an EMBL/GenBank/DDBJ whole genome shotgun (WGS) entry which is preliminary data.</text>
</comment>
<gene>
    <name evidence="2" type="ORF">A3Q56_05608</name>
</gene>
<proteinExistence type="predicted"/>
<dbReference type="AlphaFoldDB" id="A0A177AZS8"/>
<name>A0A177AZS8_9BILA</name>
<reference evidence="2 3" key="1">
    <citation type="submission" date="2016-04" db="EMBL/GenBank/DDBJ databases">
        <title>The genome of Intoshia linei affirms orthonectids as highly simplified spiralians.</title>
        <authorList>
            <person name="Mikhailov K.V."/>
            <person name="Slusarev G.S."/>
            <person name="Nikitin M.A."/>
            <person name="Logacheva M.D."/>
            <person name="Penin A."/>
            <person name="Aleoshin V."/>
            <person name="Panchin Y.V."/>
        </authorList>
    </citation>
    <scope>NUCLEOTIDE SEQUENCE [LARGE SCALE GENOMIC DNA]</scope>
    <source>
        <strain evidence="2">Intl2013</strain>
        <tissue evidence="2">Whole animal</tissue>
    </source>
</reference>
<keyword evidence="1" id="KW-0472">Membrane</keyword>
<dbReference type="Proteomes" id="UP000078046">
    <property type="component" value="Unassembled WGS sequence"/>
</dbReference>
<evidence type="ECO:0000313" key="2">
    <source>
        <dbReference type="EMBL" id="OAF66684.1"/>
    </source>
</evidence>
<evidence type="ECO:0000313" key="3">
    <source>
        <dbReference type="Proteomes" id="UP000078046"/>
    </source>
</evidence>
<sequence length="393" mass="44174">MIALNAICCGELKNKNLQKKIPVNKILCFGQYKETVLLKSLCYGSQLPKSIHSYSNQMYITFPKNLSIASDYGIHYKTVNKAGLRCSRSQIITVQYPRERMIMSESILGQDKACYIFVPDKPKSQIFMKFTFGELGKNLFKRMEPLPPPKNQIQNNTIVGKQTLINTEFEVDKIDNVDAKEMEVDLFKMSDMEMVVAYQNDAGNKLEICDGTDARINAYDKNQVNSISQNGISSIFSGAKATDFESDKSYYDCINGLCEYVEPKSVNISSYLWIGFGVANGFISIFIFIGCYCKKKKKCNAITQPTAQLNTQSPSTQQNQINGNDTTVYGVPPAPVYSVFSNVSPPPMMTTQTYSKLSKYLIKEFGRIIVGILSEFENLDRTLANSLEKSKKT</sequence>
<dbReference type="EMBL" id="LWCA01000858">
    <property type="protein sequence ID" value="OAF66684.1"/>
    <property type="molecule type" value="Genomic_DNA"/>
</dbReference>